<comment type="caution">
    <text evidence="2">The sequence shown here is derived from an EMBL/GenBank/DDBJ whole genome shotgun (WGS) entry which is preliminary data.</text>
</comment>
<proteinExistence type="predicted"/>
<evidence type="ECO:0000313" key="2">
    <source>
        <dbReference type="EMBL" id="ORY40057.1"/>
    </source>
</evidence>
<accession>A0A1Y2BZK5</accession>
<keyword evidence="1" id="KW-1133">Transmembrane helix</keyword>
<dbReference type="EMBL" id="MCOG01000129">
    <property type="protein sequence ID" value="ORY40057.1"/>
    <property type="molecule type" value="Genomic_DNA"/>
</dbReference>
<keyword evidence="1" id="KW-0812">Transmembrane</keyword>
<protein>
    <submittedName>
        <fullName evidence="2">Uncharacterized protein</fullName>
    </submittedName>
</protein>
<keyword evidence="1" id="KW-0472">Membrane</keyword>
<name>A0A1Y2BZK5_9FUNG</name>
<keyword evidence="3" id="KW-1185">Reference proteome</keyword>
<dbReference type="Proteomes" id="UP000193920">
    <property type="component" value="Unassembled WGS sequence"/>
</dbReference>
<gene>
    <name evidence="2" type="ORF">LY90DRAFT_510515</name>
</gene>
<organism evidence="2 3">
    <name type="scientific">Neocallimastix californiae</name>
    <dbReference type="NCBI Taxonomy" id="1754190"/>
    <lineage>
        <taxon>Eukaryota</taxon>
        <taxon>Fungi</taxon>
        <taxon>Fungi incertae sedis</taxon>
        <taxon>Chytridiomycota</taxon>
        <taxon>Chytridiomycota incertae sedis</taxon>
        <taxon>Neocallimastigomycetes</taxon>
        <taxon>Neocallimastigales</taxon>
        <taxon>Neocallimastigaceae</taxon>
        <taxon>Neocallimastix</taxon>
    </lineage>
</organism>
<dbReference type="AlphaFoldDB" id="A0A1Y2BZK5"/>
<evidence type="ECO:0000313" key="3">
    <source>
        <dbReference type="Proteomes" id="UP000193920"/>
    </source>
</evidence>
<feature type="transmembrane region" description="Helical" evidence="1">
    <location>
        <begin position="187"/>
        <end position="206"/>
    </location>
</feature>
<sequence>MTFFGSIYIKLKEYCENFFILINKKCNIIENNCIVYGDITKIIHILINDFREKKLTIMVITEDEDRANINHQGVKILYRSMKSALTEYGSSMLGTNLILLKGVDFMNFYQNAINEMNQREIGYIIASVSPLFADDFEERNFTEPFLEARELVRELYLVEEDNILTLGELETEVNRMSAFITRIRERLVLIGVYLLLIILALLFIMAY</sequence>
<reference evidence="2 3" key="1">
    <citation type="submission" date="2016-08" db="EMBL/GenBank/DDBJ databases">
        <title>A Parts List for Fungal Cellulosomes Revealed by Comparative Genomics.</title>
        <authorList>
            <consortium name="DOE Joint Genome Institute"/>
            <person name="Haitjema C.H."/>
            <person name="Gilmore S.P."/>
            <person name="Henske J.K."/>
            <person name="Solomon K.V."/>
            <person name="De Groot R."/>
            <person name="Kuo A."/>
            <person name="Mondo S.J."/>
            <person name="Salamov A.A."/>
            <person name="Labutti K."/>
            <person name="Zhao Z."/>
            <person name="Chiniquy J."/>
            <person name="Barry K."/>
            <person name="Brewer H.M."/>
            <person name="Purvine S.O."/>
            <person name="Wright A.T."/>
            <person name="Boxma B."/>
            <person name="Van Alen T."/>
            <person name="Hackstein J.H."/>
            <person name="Baker S.E."/>
            <person name="Grigoriev I.V."/>
            <person name="O'Malley M.A."/>
        </authorList>
    </citation>
    <scope>NUCLEOTIDE SEQUENCE [LARGE SCALE GENOMIC DNA]</scope>
    <source>
        <strain evidence="2 3">G1</strain>
    </source>
</reference>
<evidence type="ECO:0000256" key="1">
    <source>
        <dbReference type="SAM" id="Phobius"/>
    </source>
</evidence>